<evidence type="ECO:0000256" key="1">
    <source>
        <dbReference type="SAM" id="SignalP"/>
    </source>
</evidence>
<reference evidence="3 4" key="1">
    <citation type="journal article" date="2020" name="ISME J.">
        <title>Uncovering the hidden diversity of litter-decomposition mechanisms in mushroom-forming fungi.</title>
        <authorList>
            <person name="Floudas D."/>
            <person name="Bentzer J."/>
            <person name="Ahren D."/>
            <person name="Johansson T."/>
            <person name="Persson P."/>
            <person name="Tunlid A."/>
        </authorList>
    </citation>
    <scope>NUCLEOTIDE SEQUENCE [LARGE SCALE GENOMIC DNA]</scope>
    <source>
        <strain evidence="3 4">CBS 661.87</strain>
    </source>
</reference>
<dbReference type="OrthoDB" id="9971254at2759"/>
<dbReference type="Pfam" id="PF18885">
    <property type="entry name" value="DUF5648"/>
    <property type="match status" value="1"/>
</dbReference>
<name>A0A8H5H2J1_9AGAR</name>
<feature type="domain" description="DUF5648" evidence="2">
    <location>
        <begin position="43"/>
        <end position="178"/>
    </location>
</feature>
<evidence type="ECO:0000259" key="2">
    <source>
        <dbReference type="Pfam" id="PF18885"/>
    </source>
</evidence>
<dbReference type="AlphaFoldDB" id="A0A8H5H2J1"/>
<accession>A0A8H5H2J1</accession>
<protein>
    <recommendedName>
        <fullName evidence="2">DUF5648 domain-containing protein</fullName>
    </recommendedName>
</protein>
<dbReference type="Proteomes" id="UP000565441">
    <property type="component" value="Unassembled WGS sequence"/>
</dbReference>
<gene>
    <name evidence="3" type="ORF">D9615_008015</name>
</gene>
<organism evidence="3 4">
    <name type="scientific">Tricholomella constricta</name>
    <dbReference type="NCBI Taxonomy" id="117010"/>
    <lineage>
        <taxon>Eukaryota</taxon>
        <taxon>Fungi</taxon>
        <taxon>Dikarya</taxon>
        <taxon>Basidiomycota</taxon>
        <taxon>Agaricomycotina</taxon>
        <taxon>Agaricomycetes</taxon>
        <taxon>Agaricomycetidae</taxon>
        <taxon>Agaricales</taxon>
        <taxon>Tricholomatineae</taxon>
        <taxon>Lyophyllaceae</taxon>
        <taxon>Tricholomella</taxon>
    </lineage>
</organism>
<dbReference type="InterPro" id="IPR043708">
    <property type="entry name" value="DUF5648"/>
</dbReference>
<evidence type="ECO:0000313" key="4">
    <source>
        <dbReference type="Proteomes" id="UP000565441"/>
    </source>
</evidence>
<keyword evidence="1" id="KW-0732">Signal</keyword>
<evidence type="ECO:0000313" key="3">
    <source>
        <dbReference type="EMBL" id="KAF5375415.1"/>
    </source>
</evidence>
<feature type="signal peptide" evidence="1">
    <location>
        <begin position="1"/>
        <end position="20"/>
    </location>
</feature>
<sequence>MPTMKFSLIIASVLVYTVSAASTEYGLEARAPTNEECGETKQPLFRLYKRSENDHFYTNSQRTFDRYVYDMGWTDEGIAGYLLKSHTDLTTPFFRLYHAKKTDHLYTTSEKERDTAISSSGYVSEGEVGEIYVKQSCGAVPLYRLFNEKTWDHFYTTDPEERDGASGYKSEGIAGYILPRFGKDGKKKKKKS</sequence>
<keyword evidence="4" id="KW-1185">Reference proteome</keyword>
<comment type="caution">
    <text evidence="3">The sequence shown here is derived from an EMBL/GenBank/DDBJ whole genome shotgun (WGS) entry which is preliminary data.</text>
</comment>
<feature type="chain" id="PRO_5034731054" description="DUF5648 domain-containing protein" evidence="1">
    <location>
        <begin position="21"/>
        <end position="192"/>
    </location>
</feature>
<dbReference type="EMBL" id="JAACJP010000034">
    <property type="protein sequence ID" value="KAF5375415.1"/>
    <property type="molecule type" value="Genomic_DNA"/>
</dbReference>
<proteinExistence type="predicted"/>